<feature type="compositionally biased region" description="Polar residues" evidence="1">
    <location>
        <begin position="26"/>
        <end position="35"/>
    </location>
</feature>
<dbReference type="EMBL" id="SZYD01000012">
    <property type="protein sequence ID" value="KAD4586399.1"/>
    <property type="molecule type" value="Genomic_DNA"/>
</dbReference>
<sequence length="88" mass="10118">MITQGFLEDHEISMFPFSSNMISLPLDSTTQTLSPSDPLPQHSKPEQDCSNSHLLPLQTSNTNYWHKDEEIQIKKKSKRAKVLLQNHE</sequence>
<accession>A0A5N6NFY8</accession>
<evidence type="ECO:0000256" key="1">
    <source>
        <dbReference type="SAM" id="MobiDB-lite"/>
    </source>
</evidence>
<comment type="caution">
    <text evidence="2">The sequence shown here is derived from an EMBL/GenBank/DDBJ whole genome shotgun (WGS) entry which is preliminary data.</text>
</comment>
<evidence type="ECO:0000313" key="2">
    <source>
        <dbReference type="EMBL" id="KAD4586399.1"/>
    </source>
</evidence>
<organism evidence="2 3">
    <name type="scientific">Mikania micrantha</name>
    <name type="common">bitter vine</name>
    <dbReference type="NCBI Taxonomy" id="192012"/>
    <lineage>
        <taxon>Eukaryota</taxon>
        <taxon>Viridiplantae</taxon>
        <taxon>Streptophyta</taxon>
        <taxon>Embryophyta</taxon>
        <taxon>Tracheophyta</taxon>
        <taxon>Spermatophyta</taxon>
        <taxon>Magnoliopsida</taxon>
        <taxon>eudicotyledons</taxon>
        <taxon>Gunneridae</taxon>
        <taxon>Pentapetalae</taxon>
        <taxon>asterids</taxon>
        <taxon>campanulids</taxon>
        <taxon>Asterales</taxon>
        <taxon>Asteraceae</taxon>
        <taxon>Asteroideae</taxon>
        <taxon>Heliantheae alliance</taxon>
        <taxon>Eupatorieae</taxon>
        <taxon>Mikania</taxon>
    </lineage>
</organism>
<proteinExistence type="predicted"/>
<evidence type="ECO:0000313" key="3">
    <source>
        <dbReference type="Proteomes" id="UP000326396"/>
    </source>
</evidence>
<dbReference type="OrthoDB" id="1842836at2759"/>
<keyword evidence="3" id="KW-1185">Reference proteome</keyword>
<dbReference type="AlphaFoldDB" id="A0A5N6NFY8"/>
<name>A0A5N6NFY8_9ASTR</name>
<feature type="compositionally biased region" description="Polar residues" evidence="1">
    <location>
        <begin position="48"/>
        <end position="61"/>
    </location>
</feature>
<protein>
    <submittedName>
        <fullName evidence="2">Uncharacterized protein</fullName>
    </submittedName>
</protein>
<feature type="region of interest" description="Disordered" evidence="1">
    <location>
        <begin position="26"/>
        <end position="61"/>
    </location>
</feature>
<dbReference type="Proteomes" id="UP000326396">
    <property type="component" value="Linkage Group LG2"/>
</dbReference>
<reference evidence="2 3" key="1">
    <citation type="submission" date="2019-05" db="EMBL/GenBank/DDBJ databases">
        <title>Mikania micrantha, genome provides insights into the molecular mechanism of rapid growth.</title>
        <authorList>
            <person name="Liu B."/>
        </authorList>
    </citation>
    <scope>NUCLEOTIDE SEQUENCE [LARGE SCALE GENOMIC DNA]</scope>
    <source>
        <strain evidence="2">NLD-2019</strain>
        <tissue evidence="2">Leaf</tissue>
    </source>
</reference>
<gene>
    <name evidence="2" type="ORF">E3N88_24000</name>
</gene>